<protein>
    <submittedName>
        <fullName evidence="1">Uncharacterized protein</fullName>
    </submittedName>
</protein>
<proteinExistence type="predicted"/>
<evidence type="ECO:0000313" key="1">
    <source>
        <dbReference type="EMBL" id="KAJ8427461.1"/>
    </source>
</evidence>
<dbReference type="Proteomes" id="UP001153076">
    <property type="component" value="Unassembled WGS sequence"/>
</dbReference>
<keyword evidence="2" id="KW-1185">Reference proteome</keyword>
<organism evidence="1 2">
    <name type="scientific">Carnegiea gigantea</name>
    <dbReference type="NCBI Taxonomy" id="171969"/>
    <lineage>
        <taxon>Eukaryota</taxon>
        <taxon>Viridiplantae</taxon>
        <taxon>Streptophyta</taxon>
        <taxon>Embryophyta</taxon>
        <taxon>Tracheophyta</taxon>
        <taxon>Spermatophyta</taxon>
        <taxon>Magnoliopsida</taxon>
        <taxon>eudicotyledons</taxon>
        <taxon>Gunneridae</taxon>
        <taxon>Pentapetalae</taxon>
        <taxon>Caryophyllales</taxon>
        <taxon>Cactineae</taxon>
        <taxon>Cactaceae</taxon>
        <taxon>Cactoideae</taxon>
        <taxon>Echinocereeae</taxon>
        <taxon>Carnegiea</taxon>
    </lineage>
</organism>
<reference evidence="1" key="1">
    <citation type="submission" date="2022-04" db="EMBL/GenBank/DDBJ databases">
        <title>Carnegiea gigantea Genome sequencing and assembly v2.</title>
        <authorList>
            <person name="Copetti D."/>
            <person name="Sanderson M.J."/>
            <person name="Burquez A."/>
            <person name="Wojciechowski M.F."/>
        </authorList>
    </citation>
    <scope>NUCLEOTIDE SEQUENCE</scope>
    <source>
        <strain evidence="1">SGP5-SGP5p</strain>
        <tissue evidence="1">Aerial part</tissue>
    </source>
</reference>
<sequence length="170" mass="18825">MECSGQHKSMLLGCCGSLGNTGGLSSTSTANSHGIGKRGFVAIPFTSTESLKFLSRALWLLEWLLLIGILYGCFTISGDADCWHTIGFHNDRYMPISLPSARYVPLDVEPLLSSLQVSTDAVSLRYNEYEQDFGTYKSMVEGCYTIGDHKRRKIAGWTHWFWCASAYSCG</sequence>
<name>A0A9Q1JN53_9CARY</name>
<dbReference type="EMBL" id="JAKOGI010001141">
    <property type="protein sequence ID" value="KAJ8427461.1"/>
    <property type="molecule type" value="Genomic_DNA"/>
</dbReference>
<dbReference type="AlphaFoldDB" id="A0A9Q1JN53"/>
<comment type="caution">
    <text evidence="1">The sequence shown here is derived from an EMBL/GenBank/DDBJ whole genome shotgun (WGS) entry which is preliminary data.</text>
</comment>
<accession>A0A9Q1JN53</accession>
<evidence type="ECO:0000313" key="2">
    <source>
        <dbReference type="Proteomes" id="UP001153076"/>
    </source>
</evidence>
<gene>
    <name evidence="1" type="ORF">Cgig2_033091</name>
</gene>